<dbReference type="GO" id="GO:0051301">
    <property type="term" value="P:cell division"/>
    <property type="evidence" value="ECO:0007669"/>
    <property type="project" value="UniProtKB-KW"/>
</dbReference>
<evidence type="ECO:0000256" key="2">
    <source>
        <dbReference type="ARBA" id="ARBA00022840"/>
    </source>
</evidence>
<dbReference type="GO" id="GO:0005634">
    <property type="term" value="C:nucleus"/>
    <property type="evidence" value="ECO:0007669"/>
    <property type="project" value="TreeGrafter"/>
</dbReference>
<feature type="domain" description="Protein kinase" evidence="3">
    <location>
        <begin position="1"/>
        <end position="305"/>
    </location>
</feature>
<dbReference type="Proteomes" id="UP000093000">
    <property type="component" value="Unassembled WGS sequence"/>
</dbReference>
<evidence type="ECO:0000313" key="4">
    <source>
        <dbReference type="EMBL" id="OBZ84317.1"/>
    </source>
</evidence>
<keyword evidence="2" id="KW-0067">ATP-binding</keyword>
<dbReference type="InParanoid" id="A0A1C7N5M3"/>
<proteinExistence type="predicted"/>
<keyword evidence="4" id="KW-0131">Cell cycle</keyword>
<dbReference type="PROSITE" id="PS00109">
    <property type="entry name" value="PROTEIN_KINASE_TYR"/>
    <property type="match status" value="1"/>
</dbReference>
<dbReference type="GO" id="GO:0005524">
    <property type="term" value="F:ATP binding"/>
    <property type="evidence" value="ECO:0007669"/>
    <property type="project" value="UniProtKB-KW"/>
</dbReference>
<reference evidence="4 5" key="1">
    <citation type="submission" date="2016-03" db="EMBL/GenBank/DDBJ databases">
        <title>Choanephora cucurbitarum.</title>
        <authorList>
            <person name="Min B."/>
            <person name="Park H."/>
            <person name="Park J.-H."/>
            <person name="Shin H.-D."/>
            <person name="Choi I.-G."/>
        </authorList>
    </citation>
    <scope>NUCLEOTIDE SEQUENCE [LARGE SCALE GENOMIC DNA]</scope>
    <source>
        <strain evidence="4 5">KUS-F28377</strain>
    </source>
</reference>
<evidence type="ECO:0000259" key="3">
    <source>
        <dbReference type="PROSITE" id="PS50011"/>
    </source>
</evidence>
<dbReference type="Gene3D" id="3.30.200.20">
    <property type="entry name" value="Phosphorylase Kinase, domain 1"/>
    <property type="match status" value="1"/>
</dbReference>
<dbReference type="AlphaFoldDB" id="A0A1C7N5M3"/>
<evidence type="ECO:0000256" key="1">
    <source>
        <dbReference type="ARBA" id="ARBA00022741"/>
    </source>
</evidence>
<keyword evidence="5" id="KW-1185">Reference proteome</keyword>
<dbReference type="STRING" id="101091.A0A1C7N5M3"/>
<accession>A0A1C7N5M3</accession>
<dbReference type="InterPro" id="IPR011009">
    <property type="entry name" value="Kinase-like_dom_sf"/>
</dbReference>
<dbReference type="InterPro" id="IPR050108">
    <property type="entry name" value="CDK"/>
</dbReference>
<dbReference type="PROSITE" id="PS50011">
    <property type="entry name" value="PROTEIN_KINASE_DOM"/>
    <property type="match status" value="1"/>
</dbReference>
<dbReference type="PANTHER" id="PTHR24056">
    <property type="entry name" value="CELL DIVISION PROTEIN KINASE"/>
    <property type="match status" value="1"/>
</dbReference>
<dbReference type="InterPro" id="IPR000719">
    <property type="entry name" value="Prot_kinase_dom"/>
</dbReference>
<protein>
    <submittedName>
        <fullName evidence="4">Cell division control protein 2</fullName>
    </submittedName>
</protein>
<comment type="caution">
    <text evidence="4">The sequence shown here is derived from an EMBL/GenBank/DDBJ whole genome shotgun (WGS) entry which is preliminary data.</text>
</comment>
<name>A0A1C7N5M3_9FUNG</name>
<organism evidence="4 5">
    <name type="scientific">Choanephora cucurbitarum</name>
    <dbReference type="NCBI Taxonomy" id="101091"/>
    <lineage>
        <taxon>Eukaryota</taxon>
        <taxon>Fungi</taxon>
        <taxon>Fungi incertae sedis</taxon>
        <taxon>Mucoromycota</taxon>
        <taxon>Mucoromycotina</taxon>
        <taxon>Mucoromycetes</taxon>
        <taxon>Mucorales</taxon>
        <taxon>Mucorineae</taxon>
        <taxon>Choanephoraceae</taxon>
        <taxon>Choanephoroideae</taxon>
        <taxon>Choanephora</taxon>
    </lineage>
</organism>
<evidence type="ECO:0000313" key="5">
    <source>
        <dbReference type="Proteomes" id="UP000093000"/>
    </source>
</evidence>
<dbReference type="Pfam" id="PF00069">
    <property type="entry name" value="Pkinase"/>
    <property type="match status" value="1"/>
</dbReference>
<keyword evidence="4" id="KW-0132">Cell division</keyword>
<dbReference type="GO" id="GO:0004674">
    <property type="term" value="F:protein serine/threonine kinase activity"/>
    <property type="evidence" value="ECO:0007669"/>
    <property type="project" value="TreeGrafter"/>
</dbReference>
<dbReference type="EMBL" id="LUGH01000526">
    <property type="protein sequence ID" value="OBZ84317.1"/>
    <property type="molecule type" value="Genomic_DNA"/>
</dbReference>
<gene>
    <name evidence="4" type="primary">CRK2</name>
    <name evidence="4" type="ORF">A0J61_07637</name>
</gene>
<dbReference type="OrthoDB" id="413582at2759"/>
<dbReference type="Gene3D" id="1.10.510.10">
    <property type="entry name" value="Transferase(Phosphotransferase) domain 1"/>
    <property type="match status" value="1"/>
</dbReference>
<keyword evidence="1" id="KW-0547">Nucleotide-binding</keyword>
<dbReference type="InterPro" id="IPR008266">
    <property type="entry name" value="Tyr_kinase_AS"/>
</dbReference>
<dbReference type="SUPFAM" id="SSF56112">
    <property type="entry name" value="Protein kinase-like (PK-like)"/>
    <property type="match status" value="1"/>
</dbReference>
<sequence length="307" mass="35450">MMGCMSGTFACIEKKVLKDGRHVAYKTYSKSHGKLVYKHFKRELNICKQLQTKHPYHPNILYLMDYQETSTNCILVFDCFEQSLQSLLDKKDPFLAHQCLNQIAKGLAYLHQYAIIHCDLSPSNILINLNSWHMVICDFGCAHTMDELIDSSQEEIGTRLYKAPEHLFGNKQCSPSTDIWSLGAIFTQLLIGYPIFEGHSDIEQIARIVFRLGKPSEEIQETELSNCPDIHKLDFFTESEDEDEIEFDSEEEYVEFTSIRRPLSIVLEQEKLSSKDCTLILGLLTWSMQERQDNFLSIINHHQTNSP</sequence>